<name>A0A2P2NQX4_RHIMU</name>
<reference evidence="1" key="1">
    <citation type="submission" date="2018-02" db="EMBL/GenBank/DDBJ databases">
        <title>Rhizophora mucronata_Transcriptome.</title>
        <authorList>
            <person name="Meera S.P."/>
            <person name="Sreeshan A."/>
            <person name="Augustine A."/>
        </authorList>
    </citation>
    <scope>NUCLEOTIDE SEQUENCE</scope>
    <source>
        <tissue evidence="1">Leaf</tissue>
    </source>
</reference>
<accession>A0A2P2NQX4</accession>
<protein>
    <submittedName>
        <fullName evidence="1">Uncharacterized protein</fullName>
    </submittedName>
</protein>
<organism evidence="1">
    <name type="scientific">Rhizophora mucronata</name>
    <name type="common">Asiatic mangrove</name>
    <dbReference type="NCBI Taxonomy" id="61149"/>
    <lineage>
        <taxon>Eukaryota</taxon>
        <taxon>Viridiplantae</taxon>
        <taxon>Streptophyta</taxon>
        <taxon>Embryophyta</taxon>
        <taxon>Tracheophyta</taxon>
        <taxon>Spermatophyta</taxon>
        <taxon>Magnoliopsida</taxon>
        <taxon>eudicotyledons</taxon>
        <taxon>Gunneridae</taxon>
        <taxon>Pentapetalae</taxon>
        <taxon>rosids</taxon>
        <taxon>fabids</taxon>
        <taxon>Malpighiales</taxon>
        <taxon>Rhizophoraceae</taxon>
        <taxon>Rhizophora</taxon>
    </lineage>
</organism>
<dbReference type="EMBL" id="GGEC01064418">
    <property type="protein sequence ID" value="MBX44902.1"/>
    <property type="molecule type" value="Transcribed_RNA"/>
</dbReference>
<dbReference type="AlphaFoldDB" id="A0A2P2NQX4"/>
<proteinExistence type="predicted"/>
<evidence type="ECO:0000313" key="1">
    <source>
        <dbReference type="EMBL" id="MBX44902.1"/>
    </source>
</evidence>
<sequence length="44" mass="5464">MLQLIQTQLAQEKHGWCPSFLHNKCRHMRTRNKGKKHKYFQQKR</sequence>